<keyword evidence="1" id="KW-1015">Disulfide bond</keyword>
<feature type="non-terminal residue" evidence="5">
    <location>
        <position position="675"/>
    </location>
</feature>
<dbReference type="Proteomes" id="UP001159427">
    <property type="component" value="Unassembled WGS sequence"/>
</dbReference>
<feature type="compositionally biased region" description="Polar residues" evidence="3">
    <location>
        <begin position="370"/>
        <end position="383"/>
    </location>
</feature>
<sequence>SLWILGCVHWPSGTYGLPKATLGCPSSYGFHWKTGWRLQDTNGEDSNNNKSSEFHLDGEVDNKKVNRSFCIKDNTGNELENSRPPWPSGEYCVYKKDSQCPSGLTGGNVYWDDDDLYYDNLNDDSGILPSGQYRKNTRIDFCCQTSGNKKRPILLPTQFPFFLLAYGSDECQMVKWTIATMEWIHYDTEHWVNRDRADWPYPYNAGIKHPTIYYCYYRGCNKTMSGVKGTFHSPSYPNKYPDGQYCSWRITVSPGQKIHLMFTHFSLQSENNTDALYVFDAQNDTGELLGVFYGQHPPPVNGINSSSNHLFIIFKSDETDSSYHAGFNATYSAVYKSGTFRWPSGTYGIPKPTSGCPEDDGFQWKEGWRSQDTNGVNSNNSRSQEYHLDGKVDNTKVQRSFCIKNDTTNDRNRLSWPSGKYCIYRKNQCPFKMKTGFVYWDDADPYGVNKNNFNDKNGTLPDGEYNLNTKIEFCCRTDGNKNDPIVLPSEKPFFLLAYESRKCQMVKWATVRPEWIYYDTEENRNADNSSGAFPYHAGVNHPAIHYCYYHGCNKTLTGLNGTFHSPNYPNKYPDGQYCSWRITVSPAQQIHLTFTDFNLQNENNRDALYVFDGENSTAEVLGVFYGSYSPPKEGINSSSNHMFIIFKSDNNGSYTGFNASYSAVNYSGNDHVPLI</sequence>
<evidence type="ECO:0000256" key="2">
    <source>
        <dbReference type="PROSITE-ProRule" id="PRU00059"/>
    </source>
</evidence>
<dbReference type="PANTHER" id="PTHR19324">
    <property type="entry name" value="PERFORIN-LIKE PROTEIN 1"/>
    <property type="match status" value="1"/>
</dbReference>
<dbReference type="EMBL" id="CALNXI010002004">
    <property type="protein sequence ID" value="CAH3181364.1"/>
    <property type="molecule type" value="Genomic_DNA"/>
</dbReference>
<dbReference type="Gene3D" id="2.60.120.290">
    <property type="entry name" value="Spermadhesin, CUB domain"/>
    <property type="match status" value="2"/>
</dbReference>
<accession>A0ABN8RTA0</accession>
<evidence type="ECO:0000256" key="1">
    <source>
        <dbReference type="ARBA" id="ARBA00023157"/>
    </source>
</evidence>
<dbReference type="Pfam" id="PF16977">
    <property type="entry name" value="ApeC"/>
    <property type="match status" value="2"/>
</dbReference>
<evidence type="ECO:0000313" key="6">
    <source>
        <dbReference type="Proteomes" id="UP001159427"/>
    </source>
</evidence>
<evidence type="ECO:0000259" key="4">
    <source>
        <dbReference type="PROSITE" id="PS01180"/>
    </source>
</evidence>
<feature type="non-terminal residue" evidence="5">
    <location>
        <position position="1"/>
    </location>
</feature>
<dbReference type="SMART" id="SM00042">
    <property type="entry name" value="CUB"/>
    <property type="match status" value="2"/>
</dbReference>
<comment type="caution">
    <text evidence="5">The sequence shown here is derived from an EMBL/GenBank/DDBJ whole genome shotgun (WGS) entry which is preliminary data.</text>
</comment>
<proteinExistence type="predicted"/>
<keyword evidence="6" id="KW-1185">Reference proteome</keyword>
<dbReference type="Pfam" id="PF00431">
    <property type="entry name" value="CUB"/>
    <property type="match status" value="2"/>
</dbReference>
<gene>
    <name evidence="5" type="ORF">PEVE_00013611</name>
</gene>
<reference evidence="5 6" key="1">
    <citation type="submission" date="2022-05" db="EMBL/GenBank/DDBJ databases">
        <authorList>
            <consortium name="Genoscope - CEA"/>
            <person name="William W."/>
        </authorList>
    </citation>
    <scope>NUCLEOTIDE SEQUENCE [LARGE SCALE GENOMIC DNA]</scope>
</reference>
<dbReference type="CDD" id="cd00041">
    <property type="entry name" value="CUB"/>
    <property type="match status" value="2"/>
</dbReference>
<organism evidence="5 6">
    <name type="scientific">Porites evermanni</name>
    <dbReference type="NCBI Taxonomy" id="104178"/>
    <lineage>
        <taxon>Eukaryota</taxon>
        <taxon>Metazoa</taxon>
        <taxon>Cnidaria</taxon>
        <taxon>Anthozoa</taxon>
        <taxon>Hexacorallia</taxon>
        <taxon>Scleractinia</taxon>
        <taxon>Fungiina</taxon>
        <taxon>Poritidae</taxon>
        <taxon>Porites</taxon>
    </lineage>
</organism>
<dbReference type="PANTHER" id="PTHR19324:SF33">
    <property type="entry name" value="MUCIN-5AC"/>
    <property type="match status" value="1"/>
</dbReference>
<protein>
    <recommendedName>
        <fullName evidence="4">CUB domain-containing protein</fullName>
    </recommendedName>
</protein>
<dbReference type="InterPro" id="IPR000859">
    <property type="entry name" value="CUB_dom"/>
</dbReference>
<dbReference type="SUPFAM" id="SSF49854">
    <property type="entry name" value="Spermadhesin, CUB domain"/>
    <property type="match status" value="2"/>
</dbReference>
<comment type="caution">
    <text evidence="2">Lacks conserved residue(s) required for the propagation of feature annotation.</text>
</comment>
<name>A0ABN8RTA0_9CNID</name>
<feature type="domain" description="CUB" evidence="4">
    <location>
        <begin position="552"/>
        <end position="664"/>
    </location>
</feature>
<dbReference type="InterPro" id="IPR035914">
    <property type="entry name" value="Sperma_CUB_dom_sf"/>
</dbReference>
<feature type="domain" description="CUB" evidence="4">
    <location>
        <begin position="220"/>
        <end position="334"/>
    </location>
</feature>
<dbReference type="InterPro" id="IPR031569">
    <property type="entry name" value="ApeC"/>
</dbReference>
<feature type="region of interest" description="Disordered" evidence="3">
    <location>
        <begin position="367"/>
        <end position="386"/>
    </location>
</feature>
<evidence type="ECO:0000313" key="5">
    <source>
        <dbReference type="EMBL" id="CAH3181364.1"/>
    </source>
</evidence>
<evidence type="ECO:0000256" key="3">
    <source>
        <dbReference type="SAM" id="MobiDB-lite"/>
    </source>
</evidence>
<dbReference type="PROSITE" id="PS01180">
    <property type="entry name" value="CUB"/>
    <property type="match status" value="2"/>
</dbReference>